<dbReference type="EMBL" id="JAUTXU010000090">
    <property type="protein sequence ID" value="KAK3709713.1"/>
    <property type="molecule type" value="Genomic_DNA"/>
</dbReference>
<reference evidence="1" key="1">
    <citation type="submission" date="2023-07" db="EMBL/GenBank/DDBJ databases">
        <title>Black Yeasts Isolated from many extreme environments.</title>
        <authorList>
            <person name="Coleine C."/>
            <person name="Stajich J.E."/>
            <person name="Selbmann L."/>
        </authorList>
    </citation>
    <scope>NUCLEOTIDE SEQUENCE</scope>
    <source>
        <strain evidence="1">CCFEE 5714</strain>
    </source>
</reference>
<name>A0ACC3N4B2_9PEZI</name>
<evidence type="ECO:0000313" key="1">
    <source>
        <dbReference type="EMBL" id="KAK3709713.1"/>
    </source>
</evidence>
<sequence length="589" mass="65809">MRLQYAIFLISPLADVTASKLPKKDHGEALNSYPSGGKNRPKHRACWKGKYDINTDYDTNWPETGVTRRYDLAITNGTASPDGVRRQMFLINGEYMGPTLYADWGDHVEITVTNNLQDNGTGIHWHGIRQWRTNGEDGVPGVTECPLAPGHSKVYRWQATQYGTSWYHSHWGVQYADGVLGMMVINGPSTANYDVDLGPFSVSDWYYETASARSWTVAHSFGRPPTIADTGLINRTMVSKEGTGSYGVTVIKKCKKYKLRLINASVDNHFKVSLDRHTFEVIAADFVPVKPKKVDWLFMAIGQRYDVIIRANQPVDNYWFRAEVQDRVGPDCGRNANNGNIKSIFRYRGAPVRDPTTRGTPYTQSCSDEAVTPYRHTSVPRKPLAEAGQLNTAIDLGVNNQGQSVVKWGINTTPMNVGWDKPTLQYVMEGNDNYPEAMNLISLPKPDKACWNYWIFQEVKGTQISISIPHPVHLHGHDFWVLGQGVGNFSETGGSTLEYHNPVRRDTTMLPAGGWVVVAFKANNPGAWLFHCHIAWHAAQGMAVQFLEAESKISAIRAPATHLAKTCKSWGKYYPKHAAYLKDADDSGI</sequence>
<dbReference type="Proteomes" id="UP001281147">
    <property type="component" value="Unassembled WGS sequence"/>
</dbReference>
<comment type="caution">
    <text evidence="1">The sequence shown here is derived from an EMBL/GenBank/DDBJ whole genome shotgun (WGS) entry which is preliminary data.</text>
</comment>
<proteinExistence type="predicted"/>
<gene>
    <name evidence="1" type="primary">lcc1_3</name>
    <name evidence="1" type="ORF">LTR37_010740</name>
</gene>
<evidence type="ECO:0000313" key="2">
    <source>
        <dbReference type="Proteomes" id="UP001281147"/>
    </source>
</evidence>
<keyword evidence="2" id="KW-1185">Reference proteome</keyword>
<protein>
    <submittedName>
        <fullName evidence="1">Laccase, multicopper oxidase, benzenediol:oxygen oxidorectuctase</fullName>
    </submittedName>
</protein>
<accession>A0ACC3N4B2</accession>
<organism evidence="1 2">
    <name type="scientific">Vermiconidia calcicola</name>
    <dbReference type="NCBI Taxonomy" id="1690605"/>
    <lineage>
        <taxon>Eukaryota</taxon>
        <taxon>Fungi</taxon>
        <taxon>Dikarya</taxon>
        <taxon>Ascomycota</taxon>
        <taxon>Pezizomycotina</taxon>
        <taxon>Dothideomycetes</taxon>
        <taxon>Dothideomycetidae</taxon>
        <taxon>Mycosphaerellales</taxon>
        <taxon>Extremaceae</taxon>
        <taxon>Vermiconidia</taxon>
    </lineage>
</organism>